<dbReference type="OrthoDB" id="2430828at2759"/>
<dbReference type="EMBL" id="MCFF01000034">
    <property type="protein sequence ID" value="ORZ09417.1"/>
    <property type="molecule type" value="Genomic_DNA"/>
</dbReference>
<sequence>MSDEITLICILAGESTAFPVDINPQKTIGHLKDAIKEEKSRLGDIAANQLNLYHERSKEPEELDDLTSEISEGFGTAPPKKTIHAIIQRPSAAKIRIDSVSVQHQVTHPIFRHEFYNRKELTEELIDAAATCNYRSRGVISQANHTMVLIPGVGIGKSCAGWESRRLLHPGLFEGSMNLNLDKLTVEGFNIDIDRVIKILELHSLEHGHALKAIIIHMDEYQLYIDCLQQYNHWSWSMARNELKQMLKQIGNVMRKVQSDHQLLIPPICTGTSAQDMHFLATEYGKVMIPLEPLDLTTAKSMFCDKFQYNCDKVMMTERNSRTVESLEKLNPGIPYATFSSDVVLQHSKGLCDYVWNQPHFKISLADTGYIPGFIDFLLSVDYLLTIYDWEKAVEREFKLSRGRTIGDGERDGITHLRQDTRDENLNCVTVPFIYLQVLNRLLSPSILPADALSPPTADRKNHWQEYESLHGYYQMALDTVGNARPLNISPQNWQYLSDVFRGAKGDKSLQRKIQLRKLDVFVEKNKSLELSTSVAEFETSVVYQDHISRELYDADNTFSKGEIKTWYDITLKSVRNYSKRHYEAQGTRADGGFTIYNQLSPKA</sequence>
<proteinExistence type="predicted"/>
<evidence type="ECO:0000313" key="6">
    <source>
        <dbReference type="Proteomes" id="UP000193648"/>
    </source>
</evidence>
<accession>A0A1Y2GGX9</accession>
<evidence type="ECO:0000256" key="2">
    <source>
        <dbReference type="ARBA" id="ARBA00004613"/>
    </source>
</evidence>
<dbReference type="GeneID" id="33570845"/>
<name>A0A1Y2GGX9_9FUNG</name>
<keyword evidence="6" id="KW-1185">Reference proteome</keyword>
<dbReference type="Pfam" id="PF20147">
    <property type="entry name" value="Crinkler"/>
    <property type="match status" value="1"/>
</dbReference>
<evidence type="ECO:0000256" key="1">
    <source>
        <dbReference type="ARBA" id="ARBA00004340"/>
    </source>
</evidence>
<dbReference type="GO" id="GO:0005576">
    <property type="term" value="C:extracellular region"/>
    <property type="evidence" value="ECO:0007669"/>
    <property type="project" value="UniProtKB-SubCell"/>
</dbReference>
<dbReference type="InParanoid" id="A0A1Y2GGX9"/>
<comment type="caution">
    <text evidence="5">The sequence shown here is derived from an EMBL/GenBank/DDBJ whole genome shotgun (WGS) entry which is preliminary data.</text>
</comment>
<organism evidence="5 6">
    <name type="scientific">Lobosporangium transversale</name>
    <dbReference type="NCBI Taxonomy" id="64571"/>
    <lineage>
        <taxon>Eukaryota</taxon>
        <taxon>Fungi</taxon>
        <taxon>Fungi incertae sedis</taxon>
        <taxon>Mucoromycota</taxon>
        <taxon>Mortierellomycotina</taxon>
        <taxon>Mortierellomycetes</taxon>
        <taxon>Mortierellales</taxon>
        <taxon>Mortierellaceae</taxon>
        <taxon>Lobosporangium</taxon>
    </lineage>
</organism>
<dbReference type="AlphaFoldDB" id="A0A1Y2GGX9"/>
<dbReference type="RefSeq" id="XP_021878870.1">
    <property type="nucleotide sequence ID" value="XM_022029002.1"/>
</dbReference>
<feature type="domain" description="Crinkler effector protein N-terminal" evidence="4">
    <location>
        <begin position="5"/>
        <end position="64"/>
    </location>
</feature>
<reference evidence="5 6" key="1">
    <citation type="submission" date="2016-07" db="EMBL/GenBank/DDBJ databases">
        <title>Pervasive Adenine N6-methylation of Active Genes in Fungi.</title>
        <authorList>
            <consortium name="DOE Joint Genome Institute"/>
            <person name="Mondo S.J."/>
            <person name="Dannebaum R.O."/>
            <person name="Kuo R.C."/>
            <person name="Labutti K."/>
            <person name="Haridas S."/>
            <person name="Kuo A."/>
            <person name="Salamov A."/>
            <person name="Ahrendt S.R."/>
            <person name="Lipzen A."/>
            <person name="Sullivan W."/>
            <person name="Andreopoulos W.B."/>
            <person name="Clum A."/>
            <person name="Lindquist E."/>
            <person name="Daum C."/>
            <person name="Ramamoorthy G.K."/>
            <person name="Gryganskyi A."/>
            <person name="Culley D."/>
            <person name="Magnuson J.K."/>
            <person name="James T.Y."/>
            <person name="O'Malley M.A."/>
            <person name="Stajich J.E."/>
            <person name="Spatafora J.W."/>
            <person name="Visel A."/>
            <person name="Grigoriev I.V."/>
        </authorList>
    </citation>
    <scope>NUCLEOTIDE SEQUENCE [LARGE SCALE GENOMIC DNA]</scope>
    <source>
        <strain evidence="5 6">NRRL 3116</strain>
    </source>
</reference>
<evidence type="ECO:0000313" key="5">
    <source>
        <dbReference type="EMBL" id="ORZ09417.1"/>
    </source>
</evidence>
<comment type="subcellular location">
    <subcellularLocation>
        <location evidence="1">Host cell</location>
    </subcellularLocation>
    <subcellularLocation>
        <location evidence="2">Secreted</location>
    </subcellularLocation>
</comment>
<dbReference type="GO" id="GO:0043657">
    <property type="term" value="C:host cell"/>
    <property type="evidence" value="ECO:0007669"/>
    <property type="project" value="UniProtKB-SubCell"/>
</dbReference>
<evidence type="ECO:0000256" key="3">
    <source>
        <dbReference type="ARBA" id="ARBA00022525"/>
    </source>
</evidence>
<gene>
    <name evidence="5" type="ORF">BCR41DRAFT_398856</name>
</gene>
<dbReference type="InterPro" id="IPR045379">
    <property type="entry name" value="Crinkler_N"/>
</dbReference>
<evidence type="ECO:0000259" key="4">
    <source>
        <dbReference type="Pfam" id="PF20147"/>
    </source>
</evidence>
<protein>
    <recommendedName>
        <fullName evidence="4">Crinkler effector protein N-terminal domain-containing protein</fullName>
    </recommendedName>
</protein>
<dbReference type="Proteomes" id="UP000193648">
    <property type="component" value="Unassembled WGS sequence"/>
</dbReference>
<keyword evidence="3" id="KW-0964">Secreted</keyword>